<protein>
    <submittedName>
        <fullName evidence="1">Uncharacterized protein</fullName>
    </submittedName>
</protein>
<evidence type="ECO:0000313" key="2">
    <source>
        <dbReference type="Proteomes" id="UP000602124"/>
    </source>
</evidence>
<dbReference type="Proteomes" id="UP000602124">
    <property type="component" value="Unassembled WGS sequence"/>
</dbReference>
<dbReference type="RefSeq" id="WP_198874660.1">
    <property type="nucleotide sequence ID" value="NZ_JAEKMH010000001.1"/>
</dbReference>
<comment type="caution">
    <text evidence="1">The sequence shown here is derived from an EMBL/GenBank/DDBJ whole genome shotgun (WGS) entry which is preliminary data.</text>
</comment>
<accession>A0A934MIW9</accession>
<evidence type="ECO:0000313" key="1">
    <source>
        <dbReference type="EMBL" id="MBJ3783423.1"/>
    </source>
</evidence>
<keyword evidence="2" id="KW-1185">Reference proteome</keyword>
<reference evidence="1" key="1">
    <citation type="submission" date="2020-12" db="EMBL/GenBank/DDBJ databases">
        <title>Devosia sp. MSA67 isolated from Mo River.</title>
        <authorList>
            <person name="Ma F."/>
            <person name="Zi Z."/>
        </authorList>
    </citation>
    <scope>NUCLEOTIDE SEQUENCE</scope>
    <source>
        <strain evidence="1">MSA67</strain>
    </source>
</reference>
<proteinExistence type="predicted"/>
<name>A0A934MIW9_9HYPH</name>
<organism evidence="1 2">
    <name type="scientific">Devosia sediminis</name>
    <dbReference type="NCBI Taxonomy" id="2798801"/>
    <lineage>
        <taxon>Bacteria</taxon>
        <taxon>Pseudomonadati</taxon>
        <taxon>Pseudomonadota</taxon>
        <taxon>Alphaproteobacteria</taxon>
        <taxon>Hyphomicrobiales</taxon>
        <taxon>Devosiaceae</taxon>
        <taxon>Devosia</taxon>
    </lineage>
</organism>
<sequence length="135" mass="13959">MALGIICIVTDAQRNNINLVFAARGMGPEAFSRKLCAIDPGATSFTPATHWLSSDAMGNQGELNILTAMTEGDLPPVPEGVIWGEEGVIAAAHAMAATNGAVFQVYSAAGDVEPVNHAAAVLASRGLQFVPDPEL</sequence>
<dbReference type="EMBL" id="JAEKMH010000001">
    <property type="protein sequence ID" value="MBJ3783423.1"/>
    <property type="molecule type" value="Genomic_DNA"/>
</dbReference>
<dbReference type="AlphaFoldDB" id="A0A934MIW9"/>
<gene>
    <name evidence="1" type="ORF">JEQ47_01705</name>
</gene>